<sequence length="95" mass="10882">MEKKTEEGLLKKKYYEKCEGCEVEKLKATNHGVPVKYLLYVGIVVLSADGEEQPLDQMKSTLRIHSSRKSKTATHHLVTSITMRQRFSSFTTTVY</sequence>
<organism evidence="1 2">
    <name type="scientific">Pistacia integerrima</name>
    <dbReference type="NCBI Taxonomy" id="434235"/>
    <lineage>
        <taxon>Eukaryota</taxon>
        <taxon>Viridiplantae</taxon>
        <taxon>Streptophyta</taxon>
        <taxon>Embryophyta</taxon>
        <taxon>Tracheophyta</taxon>
        <taxon>Spermatophyta</taxon>
        <taxon>Magnoliopsida</taxon>
        <taxon>eudicotyledons</taxon>
        <taxon>Gunneridae</taxon>
        <taxon>Pentapetalae</taxon>
        <taxon>rosids</taxon>
        <taxon>malvids</taxon>
        <taxon>Sapindales</taxon>
        <taxon>Anacardiaceae</taxon>
        <taxon>Pistacia</taxon>
    </lineage>
</organism>
<dbReference type="Proteomes" id="UP001163603">
    <property type="component" value="Chromosome 4"/>
</dbReference>
<evidence type="ECO:0000313" key="2">
    <source>
        <dbReference type="Proteomes" id="UP001163603"/>
    </source>
</evidence>
<gene>
    <name evidence="1" type="ORF">Pint_18356</name>
</gene>
<proteinExistence type="predicted"/>
<protein>
    <submittedName>
        <fullName evidence="1">Uncharacterized protein</fullName>
    </submittedName>
</protein>
<reference evidence="2" key="1">
    <citation type="journal article" date="2023" name="G3 (Bethesda)">
        <title>Genome assembly and association tests identify interacting loci associated with vigor, precocity, and sex in interspecific pistachio rootstocks.</title>
        <authorList>
            <person name="Palmer W."/>
            <person name="Jacygrad E."/>
            <person name="Sagayaradj S."/>
            <person name="Cavanaugh K."/>
            <person name="Han R."/>
            <person name="Bertier L."/>
            <person name="Beede B."/>
            <person name="Kafkas S."/>
            <person name="Golino D."/>
            <person name="Preece J."/>
            <person name="Michelmore R."/>
        </authorList>
    </citation>
    <scope>NUCLEOTIDE SEQUENCE [LARGE SCALE GENOMIC DNA]</scope>
</reference>
<keyword evidence="2" id="KW-1185">Reference proteome</keyword>
<accession>A0ACC0YZM7</accession>
<evidence type="ECO:0000313" key="1">
    <source>
        <dbReference type="EMBL" id="KAJ0043741.1"/>
    </source>
</evidence>
<dbReference type="EMBL" id="CM047739">
    <property type="protein sequence ID" value="KAJ0043741.1"/>
    <property type="molecule type" value="Genomic_DNA"/>
</dbReference>
<comment type="caution">
    <text evidence="1">The sequence shown here is derived from an EMBL/GenBank/DDBJ whole genome shotgun (WGS) entry which is preliminary data.</text>
</comment>
<name>A0ACC0YZM7_9ROSI</name>